<accession>A0A836B5G5</accession>
<keyword evidence="9" id="KW-1185">Reference proteome</keyword>
<dbReference type="GO" id="GO:1904263">
    <property type="term" value="P:positive regulation of TORC1 signaling"/>
    <property type="evidence" value="ECO:0007669"/>
    <property type="project" value="TreeGrafter"/>
</dbReference>
<gene>
    <name evidence="8" type="ORF">HYH02_006732</name>
</gene>
<dbReference type="OrthoDB" id="364224at2759"/>
<organism evidence="8 9">
    <name type="scientific">Chlamydomonas schloesseri</name>
    <dbReference type="NCBI Taxonomy" id="2026947"/>
    <lineage>
        <taxon>Eukaryota</taxon>
        <taxon>Viridiplantae</taxon>
        <taxon>Chlorophyta</taxon>
        <taxon>core chlorophytes</taxon>
        <taxon>Chlorophyceae</taxon>
        <taxon>CS clade</taxon>
        <taxon>Chlamydomonadales</taxon>
        <taxon>Chlamydomonadaceae</taxon>
        <taxon>Chlamydomonas</taxon>
    </lineage>
</organism>
<evidence type="ECO:0000256" key="6">
    <source>
        <dbReference type="ARBA" id="ARBA00022927"/>
    </source>
</evidence>
<dbReference type="GO" id="GO:0035859">
    <property type="term" value="C:Seh1-associated complex"/>
    <property type="evidence" value="ECO:0007669"/>
    <property type="project" value="TreeGrafter"/>
</dbReference>
<evidence type="ECO:0000313" key="9">
    <source>
        <dbReference type="Proteomes" id="UP000613740"/>
    </source>
</evidence>
<dbReference type="PANTHER" id="PTHR11024">
    <property type="entry name" value="NUCLEAR PORE COMPLEX PROTEIN SEC13 / SEH1 FAMILY MEMBER"/>
    <property type="match status" value="1"/>
</dbReference>
<dbReference type="AlphaFoldDB" id="A0A836B5G5"/>
<dbReference type="Gene3D" id="2.130.10.10">
    <property type="entry name" value="YVTN repeat-like/Quinoprotein amine dehydrogenase"/>
    <property type="match status" value="1"/>
</dbReference>
<proteinExistence type="inferred from homology"/>
<dbReference type="EMBL" id="JAEHOD010000018">
    <property type="protein sequence ID" value="KAG2448147.1"/>
    <property type="molecule type" value="Genomic_DNA"/>
</dbReference>
<comment type="similarity">
    <text evidence="2">Belongs to the WD repeat SEC13 family.</text>
</comment>
<dbReference type="InterPro" id="IPR036322">
    <property type="entry name" value="WD40_repeat_dom_sf"/>
</dbReference>
<dbReference type="PANTHER" id="PTHR11024:SF3">
    <property type="entry name" value="NUCLEOPORIN SEH1"/>
    <property type="match status" value="1"/>
</dbReference>
<evidence type="ECO:0000256" key="7">
    <source>
        <dbReference type="ARBA" id="ARBA00023242"/>
    </source>
</evidence>
<reference evidence="8" key="1">
    <citation type="journal article" date="2020" name="bioRxiv">
        <title>Comparative genomics of Chlamydomonas.</title>
        <authorList>
            <person name="Craig R.J."/>
            <person name="Hasan A.R."/>
            <person name="Ness R.W."/>
            <person name="Keightley P.D."/>
        </authorList>
    </citation>
    <scope>NUCLEOTIDE SEQUENCE</scope>
    <source>
        <strain evidence="8">CCAP 11/173</strain>
    </source>
</reference>
<keyword evidence="5" id="KW-0677">Repeat</keyword>
<dbReference type="InterPro" id="IPR015943">
    <property type="entry name" value="WD40/YVTN_repeat-like_dom_sf"/>
</dbReference>
<protein>
    <submittedName>
        <fullName evidence="8">Uncharacterized protein</fullName>
    </submittedName>
</protein>
<evidence type="ECO:0000256" key="4">
    <source>
        <dbReference type="ARBA" id="ARBA00022574"/>
    </source>
</evidence>
<keyword evidence="6" id="KW-0653">Protein transport</keyword>
<dbReference type="GO" id="GO:0031080">
    <property type="term" value="C:nuclear pore outer ring"/>
    <property type="evidence" value="ECO:0007669"/>
    <property type="project" value="TreeGrafter"/>
</dbReference>
<evidence type="ECO:0000256" key="1">
    <source>
        <dbReference type="ARBA" id="ARBA00004259"/>
    </source>
</evidence>
<name>A0A836B5G5_9CHLO</name>
<evidence type="ECO:0000256" key="2">
    <source>
        <dbReference type="ARBA" id="ARBA00010102"/>
    </source>
</evidence>
<dbReference type="SUPFAM" id="SSF50978">
    <property type="entry name" value="WD40 repeat-like"/>
    <property type="match status" value="1"/>
</dbReference>
<dbReference type="Proteomes" id="UP000613740">
    <property type="component" value="Unassembled WGS sequence"/>
</dbReference>
<evidence type="ECO:0000256" key="5">
    <source>
        <dbReference type="ARBA" id="ARBA00022737"/>
    </source>
</evidence>
<dbReference type="InterPro" id="IPR001680">
    <property type="entry name" value="WD40_rpt"/>
</dbReference>
<dbReference type="SMART" id="SM00320">
    <property type="entry name" value="WD40"/>
    <property type="match status" value="3"/>
</dbReference>
<evidence type="ECO:0000256" key="3">
    <source>
        <dbReference type="ARBA" id="ARBA00022448"/>
    </source>
</evidence>
<dbReference type="InterPro" id="IPR037363">
    <property type="entry name" value="Sec13/Seh1_fam"/>
</dbReference>
<keyword evidence="4" id="KW-0853">WD repeat</keyword>
<dbReference type="GO" id="GO:0005198">
    <property type="term" value="F:structural molecule activity"/>
    <property type="evidence" value="ECO:0007669"/>
    <property type="project" value="InterPro"/>
</dbReference>
<comment type="caution">
    <text evidence="8">The sequence shown here is derived from an EMBL/GenBank/DDBJ whole genome shotgun (WGS) entry which is preliminary data.</text>
</comment>
<keyword evidence="3" id="KW-0813">Transport</keyword>
<sequence>MATVKETTVVLEELAGPAVDVAYDVSGRRMATCAATPSGSTVIQVHEAGPGPDAWTQVAAWETDLTVTALTWAHPEYGRVLAGATTSGSVLVWGQVPELQPGAVAGGPDEGPGGGYYQPLADLVCGTGPCRSLCFAPRQAGLVLAALMEDGHVWVHEAEDVLAPRVWSLHSKVKAGPAGVCRGLCWRPFSAGVPPMLCAGAGPQALVWQYVLALNSWQIVARLDSGNGQNVASVHWAPPLGRAVELVAVGAGRDLLIFSLSGDTAALQVEQLAALEHEAPVWKVEWDLWGNQVAAATEGRQVAVYRPNLVGSWVRQVLVAGQEVEDQEEEGDGEEGGSD</sequence>
<comment type="subcellular location">
    <subcellularLocation>
        <location evidence="1">Nucleus envelope</location>
    </subcellularLocation>
</comment>
<dbReference type="GO" id="GO:0015031">
    <property type="term" value="P:protein transport"/>
    <property type="evidence" value="ECO:0007669"/>
    <property type="project" value="UniProtKB-KW"/>
</dbReference>
<keyword evidence="7" id="KW-0539">Nucleus</keyword>
<evidence type="ECO:0000313" key="8">
    <source>
        <dbReference type="EMBL" id="KAG2448147.1"/>
    </source>
</evidence>
<dbReference type="GO" id="GO:0034198">
    <property type="term" value="P:cellular response to amino acid starvation"/>
    <property type="evidence" value="ECO:0007669"/>
    <property type="project" value="TreeGrafter"/>
</dbReference>